<organism evidence="1 2">
    <name type="scientific">Arachis duranensis</name>
    <name type="common">Wild peanut</name>
    <dbReference type="NCBI Taxonomy" id="130453"/>
    <lineage>
        <taxon>Eukaryota</taxon>
        <taxon>Viridiplantae</taxon>
        <taxon>Streptophyta</taxon>
        <taxon>Embryophyta</taxon>
        <taxon>Tracheophyta</taxon>
        <taxon>Spermatophyta</taxon>
        <taxon>Magnoliopsida</taxon>
        <taxon>eudicotyledons</taxon>
        <taxon>Gunneridae</taxon>
        <taxon>Pentapetalae</taxon>
        <taxon>rosids</taxon>
        <taxon>fabids</taxon>
        <taxon>Fabales</taxon>
        <taxon>Fabaceae</taxon>
        <taxon>Papilionoideae</taxon>
        <taxon>50 kb inversion clade</taxon>
        <taxon>dalbergioids sensu lato</taxon>
        <taxon>Dalbergieae</taxon>
        <taxon>Pterocarpus clade</taxon>
        <taxon>Arachis</taxon>
    </lineage>
</organism>
<accession>A0A9C6T4D9</accession>
<gene>
    <name evidence="2" type="primary">LOC127739782</name>
</gene>
<proteinExistence type="predicted"/>
<reference evidence="1" key="1">
    <citation type="journal article" date="2016" name="Nat. Genet.">
        <title>The genome sequences of Arachis duranensis and Arachis ipaensis, the diploid ancestors of cultivated peanut.</title>
        <authorList>
            <person name="Bertioli D.J."/>
            <person name="Cannon S.B."/>
            <person name="Froenicke L."/>
            <person name="Huang G."/>
            <person name="Farmer A.D."/>
            <person name="Cannon E.K."/>
            <person name="Liu X."/>
            <person name="Gao D."/>
            <person name="Clevenger J."/>
            <person name="Dash S."/>
            <person name="Ren L."/>
            <person name="Moretzsohn M.C."/>
            <person name="Shirasawa K."/>
            <person name="Huang W."/>
            <person name="Vidigal B."/>
            <person name="Abernathy B."/>
            <person name="Chu Y."/>
            <person name="Niederhuth C.E."/>
            <person name="Umale P."/>
            <person name="Araujo A.C."/>
            <person name="Kozik A."/>
            <person name="Kim K.D."/>
            <person name="Burow M.D."/>
            <person name="Varshney R.K."/>
            <person name="Wang X."/>
            <person name="Zhang X."/>
            <person name="Barkley N."/>
            <person name="Guimaraes P.M."/>
            <person name="Isobe S."/>
            <person name="Guo B."/>
            <person name="Liao B."/>
            <person name="Stalker H.T."/>
            <person name="Schmitz R.J."/>
            <person name="Scheffler B.E."/>
            <person name="Leal-Bertioli S.C."/>
            <person name="Xun X."/>
            <person name="Jackson S.A."/>
            <person name="Michelmore R."/>
            <person name="Ozias-Akins P."/>
        </authorList>
    </citation>
    <scope>NUCLEOTIDE SEQUENCE [LARGE SCALE GENOMIC DNA]</scope>
    <source>
        <strain evidence="1">cv. V14167</strain>
    </source>
</reference>
<reference evidence="2" key="2">
    <citation type="submission" date="2025-08" db="UniProtKB">
        <authorList>
            <consortium name="RefSeq"/>
        </authorList>
    </citation>
    <scope>IDENTIFICATION</scope>
    <source>
        <tissue evidence="2">Whole plant</tissue>
    </source>
</reference>
<dbReference type="AlphaFoldDB" id="A0A9C6T4D9"/>
<name>A0A9C6T4D9_ARADU</name>
<evidence type="ECO:0000313" key="1">
    <source>
        <dbReference type="Proteomes" id="UP000515211"/>
    </source>
</evidence>
<keyword evidence="1" id="KW-1185">Reference proteome</keyword>
<protein>
    <submittedName>
        <fullName evidence="2">Uncharacterized protein LOC127739782 isoform X2</fullName>
    </submittedName>
</protein>
<dbReference type="Proteomes" id="UP000515211">
    <property type="component" value="Chromosome 6"/>
</dbReference>
<sequence>MPGTTSWPPRPPLEPLLFSSVFLLSCELLRLLRKWIGIEVVAAEVTDREEGVLTRCIAFGFQRVEETDDEAYEEFYCILFIRCYYFSYY</sequence>
<dbReference type="RefSeq" id="XP_052107347.1">
    <property type="nucleotide sequence ID" value="XM_052251387.1"/>
</dbReference>
<dbReference type="GeneID" id="127739782"/>
<evidence type="ECO:0000313" key="2">
    <source>
        <dbReference type="RefSeq" id="XP_052107347.1"/>
    </source>
</evidence>